<comment type="caution">
    <text evidence="6">The sequence shown here is derived from an EMBL/GenBank/DDBJ whole genome shotgun (WGS) entry which is preliminary data.</text>
</comment>
<dbReference type="Proteomes" id="UP000523000">
    <property type="component" value="Unassembled WGS sequence"/>
</dbReference>
<dbReference type="InterPro" id="IPR039420">
    <property type="entry name" value="WalR-like"/>
</dbReference>
<evidence type="ECO:0000313" key="6">
    <source>
        <dbReference type="EMBL" id="MBB2994888.1"/>
    </source>
</evidence>
<reference evidence="6 7" key="1">
    <citation type="submission" date="2020-08" db="EMBL/GenBank/DDBJ databases">
        <title>Sequencing the genomes of 1000 actinobacteria strains.</title>
        <authorList>
            <person name="Klenk H.-P."/>
        </authorList>
    </citation>
    <scope>NUCLEOTIDE SEQUENCE [LARGE SCALE GENOMIC DNA]</scope>
    <source>
        <strain evidence="6 7">DSM 22826</strain>
    </source>
</reference>
<dbReference type="CDD" id="cd06170">
    <property type="entry name" value="LuxR_C_like"/>
    <property type="match status" value="1"/>
</dbReference>
<dbReference type="GO" id="GO:0006355">
    <property type="term" value="P:regulation of DNA-templated transcription"/>
    <property type="evidence" value="ECO:0007669"/>
    <property type="project" value="InterPro"/>
</dbReference>
<organism evidence="6 7">
    <name type="scientific">Paeniglutamicibacter cryotolerans</name>
    <dbReference type="NCBI Taxonomy" id="670079"/>
    <lineage>
        <taxon>Bacteria</taxon>
        <taxon>Bacillati</taxon>
        <taxon>Actinomycetota</taxon>
        <taxon>Actinomycetes</taxon>
        <taxon>Micrococcales</taxon>
        <taxon>Micrococcaceae</taxon>
        <taxon>Paeniglutamicibacter</taxon>
    </lineage>
</organism>
<dbReference type="Gene3D" id="3.40.50.2300">
    <property type="match status" value="1"/>
</dbReference>
<name>A0A839QF43_9MICC</name>
<dbReference type="PANTHER" id="PTHR43214">
    <property type="entry name" value="TWO-COMPONENT RESPONSE REGULATOR"/>
    <property type="match status" value="1"/>
</dbReference>
<protein>
    <submittedName>
        <fullName evidence="6">DNA-binding NarL/FixJ family response regulator</fullName>
    </submittedName>
</protein>
<dbReference type="Pfam" id="PF00072">
    <property type="entry name" value="Response_reg"/>
    <property type="match status" value="1"/>
</dbReference>
<dbReference type="GO" id="GO:0003677">
    <property type="term" value="F:DNA binding"/>
    <property type="evidence" value="ECO:0007669"/>
    <property type="project" value="UniProtKB-KW"/>
</dbReference>
<dbReference type="PRINTS" id="PR00038">
    <property type="entry name" value="HTHLUXR"/>
</dbReference>
<evidence type="ECO:0000313" key="7">
    <source>
        <dbReference type="Proteomes" id="UP000523000"/>
    </source>
</evidence>
<dbReference type="Pfam" id="PF00196">
    <property type="entry name" value="GerE"/>
    <property type="match status" value="1"/>
</dbReference>
<dbReference type="InterPro" id="IPR058245">
    <property type="entry name" value="NreC/VraR/RcsB-like_REC"/>
</dbReference>
<dbReference type="SUPFAM" id="SSF52172">
    <property type="entry name" value="CheY-like"/>
    <property type="match status" value="1"/>
</dbReference>
<evidence type="ECO:0000259" key="4">
    <source>
        <dbReference type="PROSITE" id="PS50043"/>
    </source>
</evidence>
<dbReference type="InterPro" id="IPR016032">
    <property type="entry name" value="Sig_transdc_resp-reg_C-effctor"/>
</dbReference>
<dbReference type="EMBL" id="JACHVS010000001">
    <property type="protein sequence ID" value="MBB2994888.1"/>
    <property type="molecule type" value="Genomic_DNA"/>
</dbReference>
<dbReference type="PROSITE" id="PS50110">
    <property type="entry name" value="RESPONSE_REGULATORY"/>
    <property type="match status" value="1"/>
</dbReference>
<evidence type="ECO:0000256" key="3">
    <source>
        <dbReference type="PROSITE-ProRule" id="PRU00169"/>
    </source>
</evidence>
<feature type="domain" description="Response regulatory" evidence="5">
    <location>
        <begin position="8"/>
        <end position="123"/>
    </location>
</feature>
<sequence>MSAAPVIKVAMVEDHPTFRKGLSAILDAAGFLLVAEAATAAQALELIPGSGADVVLVDLQLPDGNGAELTARLLDIDPGLRICILTMFDDDQWVMTALRSGAIGYLLKGADADTVERAVRSVAHGEALFSAEITGRLRAFYVGAAALKPLAFPGLTPRERLVLGDMARGRDNAEIARAQGLSEKTVRNVVSLIFTKLQVNSRSKAIARARDAGLGEGALS</sequence>
<dbReference type="AlphaFoldDB" id="A0A839QF43"/>
<evidence type="ECO:0000256" key="1">
    <source>
        <dbReference type="ARBA" id="ARBA00022553"/>
    </source>
</evidence>
<evidence type="ECO:0000259" key="5">
    <source>
        <dbReference type="PROSITE" id="PS50110"/>
    </source>
</evidence>
<dbReference type="SMART" id="SM00448">
    <property type="entry name" value="REC"/>
    <property type="match status" value="1"/>
</dbReference>
<dbReference type="InterPro" id="IPR011006">
    <property type="entry name" value="CheY-like_superfamily"/>
</dbReference>
<dbReference type="CDD" id="cd17535">
    <property type="entry name" value="REC_NarL-like"/>
    <property type="match status" value="1"/>
</dbReference>
<keyword evidence="7" id="KW-1185">Reference proteome</keyword>
<dbReference type="PROSITE" id="PS50043">
    <property type="entry name" value="HTH_LUXR_2"/>
    <property type="match status" value="1"/>
</dbReference>
<feature type="modified residue" description="4-aspartylphosphate" evidence="3">
    <location>
        <position position="58"/>
    </location>
</feature>
<feature type="domain" description="HTH luxR-type" evidence="4">
    <location>
        <begin position="148"/>
        <end position="213"/>
    </location>
</feature>
<evidence type="ECO:0000256" key="2">
    <source>
        <dbReference type="ARBA" id="ARBA00023125"/>
    </source>
</evidence>
<gene>
    <name evidence="6" type="ORF">E9229_001079</name>
</gene>
<keyword evidence="1 3" id="KW-0597">Phosphoprotein</keyword>
<dbReference type="SUPFAM" id="SSF46894">
    <property type="entry name" value="C-terminal effector domain of the bipartite response regulators"/>
    <property type="match status" value="1"/>
</dbReference>
<dbReference type="RefSeq" id="WP_183510214.1">
    <property type="nucleotide sequence ID" value="NZ_BAABGK010000013.1"/>
</dbReference>
<dbReference type="GO" id="GO:0000160">
    <property type="term" value="P:phosphorelay signal transduction system"/>
    <property type="evidence" value="ECO:0007669"/>
    <property type="project" value="InterPro"/>
</dbReference>
<dbReference type="PANTHER" id="PTHR43214:SF36">
    <property type="entry name" value="RESPONSE REGULATOR RECEIVER"/>
    <property type="match status" value="1"/>
</dbReference>
<dbReference type="InterPro" id="IPR001789">
    <property type="entry name" value="Sig_transdc_resp-reg_receiver"/>
</dbReference>
<keyword evidence="2 6" id="KW-0238">DNA-binding</keyword>
<accession>A0A839QF43</accession>
<dbReference type="InterPro" id="IPR000792">
    <property type="entry name" value="Tscrpt_reg_LuxR_C"/>
</dbReference>
<dbReference type="SMART" id="SM00421">
    <property type="entry name" value="HTH_LUXR"/>
    <property type="match status" value="1"/>
</dbReference>
<proteinExistence type="predicted"/>